<dbReference type="EMBL" id="FNVD01000018">
    <property type="protein sequence ID" value="SEG23360.1"/>
    <property type="molecule type" value="Genomic_DNA"/>
</dbReference>
<dbReference type="AlphaFoldDB" id="A0A1H5YI38"/>
<keyword evidence="3" id="KW-0347">Helicase</keyword>
<dbReference type="Proteomes" id="UP000236742">
    <property type="component" value="Unassembled WGS sequence"/>
</dbReference>
<name>A0A1H5YI38_9RHOB</name>
<dbReference type="InterPro" id="IPR027417">
    <property type="entry name" value="P-loop_NTPase"/>
</dbReference>
<dbReference type="CDD" id="cd01029">
    <property type="entry name" value="TOPRIM_primases"/>
    <property type="match status" value="1"/>
</dbReference>
<dbReference type="SUPFAM" id="SSF52540">
    <property type="entry name" value="P-loop containing nucleoside triphosphate hydrolases"/>
    <property type="match status" value="1"/>
</dbReference>
<protein>
    <submittedName>
        <fullName evidence="3">Putative DNA primase/helicase</fullName>
    </submittedName>
</protein>
<evidence type="ECO:0000256" key="1">
    <source>
        <dbReference type="SAM" id="MobiDB-lite"/>
    </source>
</evidence>
<dbReference type="GO" id="GO:0004386">
    <property type="term" value="F:helicase activity"/>
    <property type="evidence" value="ECO:0007669"/>
    <property type="project" value="UniProtKB-KW"/>
</dbReference>
<dbReference type="InterPro" id="IPR034154">
    <property type="entry name" value="TOPRIM_DnaG/twinkle"/>
</dbReference>
<dbReference type="Gene3D" id="3.40.50.300">
    <property type="entry name" value="P-loop containing nucleotide triphosphate hydrolases"/>
    <property type="match status" value="1"/>
</dbReference>
<feature type="region of interest" description="Disordered" evidence="1">
    <location>
        <begin position="110"/>
        <end position="157"/>
    </location>
</feature>
<evidence type="ECO:0000313" key="3">
    <source>
        <dbReference type="EMBL" id="SEG23360.1"/>
    </source>
</evidence>
<sequence>MSGRDWRAFDAELRARVPELAVELLGKPTFRAGQEWRWGRKGSLAVIVSGARAGMWFDHEEGRGGWFTDLVGRDLGMTREDATDWIGDRVGMGARHSVLAKFKVGRAYVETKPANPDQPDIRQGESGTTKEHDRSADPASSRAEDAAARATRIWDSARPAPKDHPYLAAKRAAPLALRMDGRGRLVVPLQDVDGWIHSLEFIAPDGGKRYLSGGAKKGHFAVVGAEPDPLAEPGGPLLICEGWATGATLHIATGHTVIAAMDAGNLMPVAEALRVRFPEADLVLVADNDAKPDRDTNPGVEAARKVALAVGGRLAVPNRPGDANDLFCAEGSDAVAGLVAGAARIPPPQPTWPAPVLTPDEARAALADAIAGFMAAIPDYWAAVEAAQEEAKNPDTARDPLDFNIVARAALPPLLGLPVDVGLGKTSRARAAIAELVTSGGLGRRKVVYAVPRHDLGAEQVAAFEALGLTAMLWKGRTAPDPTDDNPDRLMCLDPDATFDALEIEHPVEQSCCKVKNGAELLLCPFFHDCGYQRQKPLAQSAQVIVCAHDSLFHMKPKAIGEVGLLVIDEAFWQSGLRGLDGKATLTQDGLEPGRTSLVCYGAKGKMDVGATADLIAARERLCKALRVTEPGPLRLGLLEAVGLTPEDCRHAATLERRRMRDAGLRPGMSPTARRKRIEAVLPPAGEPWAPPGRCATLWLILAEALENGHDAAGAELVHEMTEAGSVRALRLRWRGRMRTGWAAQAPILHLDATLRPELVRTYLPGIDIGTPVAARQPHVRVRQVTGSPTSARALTPAADAPARDRKAAATRLRDLRAWIDLRARQCHRPGQLVDLLVVGQKAAIDALRSAGLPPRVEAVHFNALSGLDRWGGIGGMIILGRTLPAPRTVELIAMALTGRVPEPNPKDAGWWYPMAVRRVRLAGDRSAPLAMEEHADSIAEAVRWTICEGELIQAMGRGRGVNRSAATPLEIDLLTDVALPVTVDALVPWADLRPTRRNLMALTGIVLENAADMAACFPEFWPTREAAKKDRKRKGTNDYYRDLYNSRMSPSSVEVTYRPQGAGHRARSACVDLSRIPDPEAWLVSRLGPLASFEIRRDHAVGAVAACRGDAARLDTLSSRLTASMQAVLATHRAALDALSARLEAAKPAVLRQPQHPQPKEETTP</sequence>
<feature type="compositionally biased region" description="Basic and acidic residues" evidence="1">
    <location>
        <begin position="119"/>
        <end position="147"/>
    </location>
</feature>
<gene>
    <name evidence="3" type="ORF">SAMN05421751_11835</name>
</gene>
<keyword evidence="3" id="KW-0067">ATP-binding</keyword>
<keyword evidence="3" id="KW-0547">Nucleotide-binding</keyword>
<keyword evidence="4" id="KW-1185">Reference proteome</keyword>
<dbReference type="Pfam" id="PF13362">
    <property type="entry name" value="Toprim_3"/>
    <property type="match status" value="1"/>
</dbReference>
<evidence type="ECO:0000313" key="4">
    <source>
        <dbReference type="Proteomes" id="UP000236742"/>
    </source>
</evidence>
<feature type="region of interest" description="Disordered" evidence="1">
    <location>
        <begin position="786"/>
        <end position="806"/>
    </location>
</feature>
<reference evidence="3 4" key="1">
    <citation type="submission" date="2016-10" db="EMBL/GenBank/DDBJ databases">
        <authorList>
            <person name="de Groot N.N."/>
        </authorList>
    </citation>
    <scope>NUCLEOTIDE SEQUENCE [LARGE SCALE GENOMIC DNA]</scope>
    <source>
        <strain evidence="3 4">DSM 23413</strain>
    </source>
</reference>
<dbReference type="RefSeq" id="WP_104009031.1">
    <property type="nucleotide sequence ID" value="NZ_FNVD01000018.1"/>
</dbReference>
<dbReference type="OrthoDB" id="123525at2"/>
<feature type="domain" description="Toprim" evidence="2">
    <location>
        <begin position="237"/>
        <end position="333"/>
    </location>
</feature>
<organism evidence="3 4">
    <name type="scientific">Jhaorihella thermophila</name>
    <dbReference type="NCBI Taxonomy" id="488547"/>
    <lineage>
        <taxon>Bacteria</taxon>
        <taxon>Pseudomonadati</taxon>
        <taxon>Pseudomonadota</taxon>
        <taxon>Alphaproteobacteria</taxon>
        <taxon>Rhodobacterales</taxon>
        <taxon>Paracoccaceae</taxon>
        <taxon>Jhaorihella</taxon>
    </lineage>
</organism>
<dbReference type="InterPro" id="IPR006171">
    <property type="entry name" value="TOPRIM_dom"/>
</dbReference>
<accession>A0A1H5YI38</accession>
<proteinExistence type="predicted"/>
<keyword evidence="3" id="KW-0378">Hydrolase</keyword>
<feature type="compositionally biased region" description="Low complexity" evidence="1">
    <location>
        <begin position="792"/>
        <end position="801"/>
    </location>
</feature>
<evidence type="ECO:0000259" key="2">
    <source>
        <dbReference type="Pfam" id="PF13362"/>
    </source>
</evidence>